<dbReference type="EMBL" id="BOPA01000072">
    <property type="protein sequence ID" value="GIJ19216.1"/>
    <property type="molecule type" value="Genomic_DNA"/>
</dbReference>
<comment type="caution">
    <text evidence="1">The sequence shown here is derived from an EMBL/GenBank/DDBJ whole genome shotgun (WGS) entry which is preliminary data.</text>
</comment>
<gene>
    <name evidence="1" type="ORF">Vgi01_59000</name>
</gene>
<proteinExistence type="predicted"/>
<dbReference type="RefSeq" id="WP_155222109.1">
    <property type="nucleotide sequence ID" value="NZ_BAAAGZ010000030.1"/>
</dbReference>
<name>A0ABQ4IMS5_9ACTN</name>
<keyword evidence="2" id="KW-1185">Reference proteome</keyword>
<organism evidence="1 2">
    <name type="scientific">Micromonospora gifhornensis</name>
    <dbReference type="NCBI Taxonomy" id="84594"/>
    <lineage>
        <taxon>Bacteria</taxon>
        <taxon>Bacillati</taxon>
        <taxon>Actinomycetota</taxon>
        <taxon>Actinomycetes</taxon>
        <taxon>Micromonosporales</taxon>
        <taxon>Micromonosporaceae</taxon>
        <taxon>Micromonospora</taxon>
    </lineage>
</organism>
<reference evidence="1 2" key="1">
    <citation type="submission" date="2021-01" db="EMBL/GenBank/DDBJ databases">
        <title>Whole genome shotgun sequence of Verrucosispora gifhornensis NBRC 16317.</title>
        <authorList>
            <person name="Komaki H."/>
            <person name="Tamura T."/>
        </authorList>
    </citation>
    <scope>NUCLEOTIDE SEQUENCE [LARGE SCALE GENOMIC DNA]</scope>
    <source>
        <strain evidence="1 2">NBRC 16317</strain>
    </source>
</reference>
<accession>A0ABQ4IMS5</accession>
<protein>
    <submittedName>
        <fullName evidence="1">Uncharacterized protein</fullName>
    </submittedName>
</protein>
<evidence type="ECO:0000313" key="1">
    <source>
        <dbReference type="EMBL" id="GIJ19216.1"/>
    </source>
</evidence>
<sequence length="45" mass="4754">MLSSTTPTEGSKAKYQIGPALADRVSEQATDLLAAFPLYRGVDLA</sequence>
<dbReference type="Proteomes" id="UP000647860">
    <property type="component" value="Unassembled WGS sequence"/>
</dbReference>
<evidence type="ECO:0000313" key="2">
    <source>
        <dbReference type="Proteomes" id="UP000647860"/>
    </source>
</evidence>